<accession>A0A1I6N2L3</accession>
<evidence type="ECO:0000313" key="2">
    <source>
        <dbReference type="EMBL" id="SFS22048.1"/>
    </source>
</evidence>
<dbReference type="STRING" id="1123755.SAMN05444714_3108"/>
<dbReference type="Proteomes" id="UP000198926">
    <property type="component" value="Unassembled WGS sequence"/>
</dbReference>
<dbReference type="OrthoDB" id="7631418at2"/>
<keyword evidence="1" id="KW-0472">Membrane</keyword>
<keyword evidence="1" id="KW-1133">Transmembrane helix</keyword>
<dbReference type="AlphaFoldDB" id="A0A1I6N2L3"/>
<evidence type="ECO:0000313" key="3">
    <source>
        <dbReference type="Proteomes" id="UP000198926"/>
    </source>
</evidence>
<sequence length="189" mass="21066">MNTPAHLIFGMTAFGRVGRPAVTAAAFAGALIPDLSLYLMAGTHLFILATPPEVVFGELYYSNAWQSIFRIDNSIILWSIGLGLAAMLRAPVFIALCAAALLHLGLDFLFHHDDGRAHFWPLSNWIFESPVSYWDPNHYGRIVGAIEVAASLLCCAYLWRTFAHWFMRSLTVILGAMEFAPFVIWAIMF</sequence>
<gene>
    <name evidence="2" type="ORF">SAMN05444714_3108</name>
</gene>
<name>A0A1I6N2L3_9RHOB</name>
<protein>
    <recommendedName>
        <fullName evidence="4">LexA-binding, inner membrane-associated hydrolase</fullName>
    </recommendedName>
</protein>
<dbReference type="EMBL" id="FOZM01000003">
    <property type="protein sequence ID" value="SFS22048.1"/>
    <property type="molecule type" value="Genomic_DNA"/>
</dbReference>
<feature type="transmembrane region" description="Helical" evidence="1">
    <location>
        <begin position="139"/>
        <end position="159"/>
    </location>
</feature>
<evidence type="ECO:0008006" key="4">
    <source>
        <dbReference type="Google" id="ProtNLM"/>
    </source>
</evidence>
<organism evidence="2 3">
    <name type="scientific">Yoonia litorea</name>
    <dbReference type="NCBI Taxonomy" id="1123755"/>
    <lineage>
        <taxon>Bacteria</taxon>
        <taxon>Pseudomonadati</taxon>
        <taxon>Pseudomonadota</taxon>
        <taxon>Alphaproteobacteria</taxon>
        <taxon>Rhodobacterales</taxon>
        <taxon>Paracoccaceae</taxon>
        <taxon>Yoonia</taxon>
    </lineage>
</organism>
<dbReference type="RefSeq" id="WP_090210325.1">
    <property type="nucleotide sequence ID" value="NZ_FOZM01000003.1"/>
</dbReference>
<keyword evidence="3" id="KW-1185">Reference proteome</keyword>
<feature type="transmembrane region" description="Helical" evidence="1">
    <location>
        <begin position="166"/>
        <end position="188"/>
    </location>
</feature>
<feature type="transmembrane region" description="Helical" evidence="1">
    <location>
        <begin position="21"/>
        <end position="47"/>
    </location>
</feature>
<keyword evidence="1" id="KW-0812">Transmembrane</keyword>
<evidence type="ECO:0000256" key="1">
    <source>
        <dbReference type="SAM" id="Phobius"/>
    </source>
</evidence>
<reference evidence="2 3" key="1">
    <citation type="submission" date="2016-10" db="EMBL/GenBank/DDBJ databases">
        <authorList>
            <person name="de Groot N.N."/>
        </authorList>
    </citation>
    <scope>NUCLEOTIDE SEQUENCE [LARGE SCALE GENOMIC DNA]</scope>
    <source>
        <strain evidence="2 3">DSM 29433</strain>
    </source>
</reference>
<proteinExistence type="predicted"/>